<evidence type="ECO:0000256" key="3">
    <source>
        <dbReference type="ARBA" id="ARBA00022670"/>
    </source>
</evidence>
<organism evidence="16 17">
    <name type="scientific">Streptococcus rubneri</name>
    <dbReference type="NCBI Taxonomy" id="1234680"/>
    <lineage>
        <taxon>Bacteria</taxon>
        <taxon>Bacillati</taxon>
        <taxon>Bacillota</taxon>
        <taxon>Bacilli</taxon>
        <taxon>Lactobacillales</taxon>
        <taxon>Streptococcaceae</taxon>
        <taxon>Streptococcus</taxon>
    </lineage>
</organism>
<keyword evidence="7 9" id="KW-0720">Serine protease</keyword>
<evidence type="ECO:0000313" key="16">
    <source>
        <dbReference type="EMBL" id="TGN92498.1"/>
    </source>
</evidence>
<keyword evidence="5" id="KW-0677">Repeat</keyword>
<dbReference type="Gene3D" id="3.40.50.200">
    <property type="entry name" value="Peptidase S8/S53 domain"/>
    <property type="match status" value="1"/>
</dbReference>
<dbReference type="PROSITE" id="PS00138">
    <property type="entry name" value="SUBTILASE_SER"/>
    <property type="match status" value="1"/>
</dbReference>
<dbReference type="Gene3D" id="3.50.30.30">
    <property type="match status" value="1"/>
</dbReference>
<feature type="domain" description="YSIRK Gram-positive signal peptide" evidence="14">
    <location>
        <begin position="4"/>
        <end position="29"/>
    </location>
</feature>
<dbReference type="PRINTS" id="PR00723">
    <property type="entry name" value="SUBTILISIN"/>
</dbReference>
<evidence type="ECO:0000256" key="11">
    <source>
        <dbReference type="SAM" id="MobiDB-lite"/>
    </source>
</evidence>
<evidence type="ECO:0000259" key="14">
    <source>
        <dbReference type="Pfam" id="PF04650"/>
    </source>
</evidence>
<keyword evidence="17" id="KW-1185">Reference proteome</keyword>
<feature type="region of interest" description="Disordered" evidence="11">
    <location>
        <begin position="78"/>
        <end position="150"/>
    </location>
</feature>
<keyword evidence="6 9" id="KW-0378">Hydrolase</keyword>
<feature type="compositionally biased region" description="Basic and acidic residues" evidence="11">
    <location>
        <begin position="1392"/>
        <end position="1405"/>
    </location>
</feature>
<dbReference type="PROSITE" id="PS51892">
    <property type="entry name" value="SUBTILASE"/>
    <property type="match status" value="1"/>
</dbReference>
<evidence type="ECO:0000313" key="17">
    <source>
        <dbReference type="Proteomes" id="UP000297986"/>
    </source>
</evidence>
<evidence type="ECO:0000256" key="4">
    <source>
        <dbReference type="ARBA" id="ARBA00022729"/>
    </source>
</evidence>
<feature type="domain" description="PA" evidence="13">
    <location>
        <begin position="543"/>
        <end position="596"/>
    </location>
</feature>
<feature type="compositionally biased region" description="Basic and acidic residues" evidence="11">
    <location>
        <begin position="1162"/>
        <end position="1173"/>
    </location>
</feature>
<dbReference type="PANTHER" id="PTHR43399">
    <property type="entry name" value="SUBTILISIN-RELATED"/>
    <property type="match status" value="1"/>
</dbReference>
<dbReference type="InterPro" id="IPR023828">
    <property type="entry name" value="Peptidase_S8_Ser-AS"/>
</dbReference>
<feature type="active site" description="Charge relay system" evidence="8 9">
    <location>
        <position position="689"/>
    </location>
</feature>
<evidence type="ECO:0000256" key="10">
    <source>
        <dbReference type="RuleBase" id="RU003355"/>
    </source>
</evidence>
<gene>
    <name evidence="16" type="ORF">E5S68_06120</name>
</gene>
<dbReference type="InterPro" id="IPR005877">
    <property type="entry name" value="YSIRK_signal_dom"/>
</dbReference>
<dbReference type="InterPro" id="IPR036852">
    <property type="entry name" value="Peptidase_S8/S53_dom_sf"/>
</dbReference>
<accession>A0A4Z1E108</accession>
<feature type="compositionally biased region" description="Polar residues" evidence="11">
    <location>
        <begin position="1425"/>
        <end position="1438"/>
    </location>
</feature>
<keyword evidence="2" id="KW-0964">Secreted</keyword>
<proteinExistence type="inferred from homology"/>
<evidence type="ECO:0000256" key="6">
    <source>
        <dbReference type="ARBA" id="ARBA00022801"/>
    </source>
</evidence>
<dbReference type="InterPro" id="IPR023827">
    <property type="entry name" value="Peptidase_S8_Asp-AS"/>
</dbReference>
<evidence type="ECO:0000256" key="5">
    <source>
        <dbReference type="ARBA" id="ARBA00022737"/>
    </source>
</evidence>
<dbReference type="SUPFAM" id="SSF52743">
    <property type="entry name" value="Subtilisin-like"/>
    <property type="match status" value="1"/>
</dbReference>
<dbReference type="CDD" id="cd07475">
    <property type="entry name" value="Peptidases_S8_C5a_Peptidase"/>
    <property type="match status" value="1"/>
</dbReference>
<dbReference type="Pfam" id="PF00082">
    <property type="entry name" value="Peptidase_S8"/>
    <property type="match status" value="1"/>
</dbReference>
<dbReference type="InterPro" id="IPR022398">
    <property type="entry name" value="Peptidase_S8_His-AS"/>
</dbReference>
<feature type="region of interest" description="Disordered" evidence="11">
    <location>
        <begin position="37"/>
        <end position="66"/>
    </location>
</feature>
<dbReference type="EMBL" id="SRRP01000001">
    <property type="protein sequence ID" value="TGN92498.1"/>
    <property type="molecule type" value="Genomic_DNA"/>
</dbReference>
<comment type="similarity">
    <text evidence="1 9 10">Belongs to the peptidase S8 family.</text>
</comment>
<dbReference type="InterPro" id="IPR010435">
    <property type="entry name" value="C5a/SBT2-like_Fn3"/>
</dbReference>
<dbReference type="NCBIfam" id="NF040553">
    <property type="entry name" value="SGO_0316_fam"/>
    <property type="match status" value="1"/>
</dbReference>
<dbReference type="GO" id="GO:0004252">
    <property type="term" value="F:serine-type endopeptidase activity"/>
    <property type="evidence" value="ECO:0007669"/>
    <property type="project" value="UniProtKB-UniRule"/>
</dbReference>
<feature type="compositionally biased region" description="Basic and acidic residues" evidence="11">
    <location>
        <begin position="1412"/>
        <end position="1422"/>
    </location>
</feature>
<feature type="compositionally biased region" description="Polar residues" evidence="11">
    <location>
        <begin position="1380"/>
        <end position="1391"/>
    </location>
</feature>
<evidence type="ECO:0000256" key="8">
    <source>
        <dbReference type="PIRSR" id="PIRSR615500-1"/>
    </source>
</evidence>
<dbReference type="PROSITE" id="PS51257">
    <property type="entry name" value="PROKAR_LIPOPROTEIN"/>
    <property type="match status" value="1"/>
</dbReference>
<feature type="active site" description="Charge relay system" evidence="8 9">
    <location>
        <position position="289"/>
    </location>
</feature>
<feature type="domain" description="Peptidase S8/S53" evidence="12">
    <location>
        <begin position="280"/>
        <end position="748"/>
    </location>
</feature>
<dbReference type="OrthoDB" id="9798386at2"/>
<dbReference type="PROSITE" id="PS00137">
    <property type="entry name" value="SUBTILASE_HIS"/>
    <property type="match status" value="1"/>
</dbReference>
<feature type="domain" description="C5a peptidase/Subtilisin-like protease SBT2-like Fn3-like" evidence="15">
    <location>
        <begin position="774"/>
        <end position="883"/>
    </location>
</feature>
<dbReference type="Pfam" id="PF02225">
    <property type="entry name" value="PA"/>
    <property type="match status" value="1"/>
</dbReference>
<dbReference type="NCBIfam" id="TIGR01168">
    <property type="entry name" value="YSIRK_signal"/>
    <property type="match status" value="1"/>
</dbReference>
<comment type="caution">
    <text evidence="16">The sequence shown here is derived from an EMBL/GenBank/DDBJ whole genome shotgun (WGS) entry which is preliminary data.</text>
</comment>
<dbReference type="Proteomes" id="UP000297986">
    <property type="component" value="Unassembled WGS sequence"/>
</dbReference>
<dbReference type="InterPro" id="IPR046450">
    <property type="entry name" value="PA_dom_sf"/>
</dbReference>
<keyword evidence="3 9" id="KW-0645">Protease</keyword>
<evidence type="ECO:0000259" key="12">
    <source>
        <dbReference type="Pfam" id="PF00082"/>
    </source>
</evidence>
<feature type="active site" description="Charge relay system" evidence="8 9">
    <location>
        <position position="355"/>
    </location>
</feature>
<feature type="compositionally biased region" description="Pro residues" evidence="11">
    <location>
        <begin position="1367"/>
        <end position="1377"/>
    </location>
</feature>
<dbReference type="InterPro" id="IPR051048">
    <property type="entry name" value="Peptidase_S8/S53_subtilisin"/>
</dbReference>
<dbReference type="SUPFAM" id="SSF52025">
    <property type="entry name" value="PA domain"/>
    <property type="match status" value="1"/>
</dbReference>
<feature type="region of interest" description="Disordered" evidence="11">
    <location>
        <begin position="1363"/>
        <end position="1440"/>
    </location>
</feature>
<dbReference type="PANTHER" id="PTHR43399:SF4">
    <property type="entry name" value="CELL WALL-ASSOCIATED PROTEASE"/>
    <property type="match status" value="1"/>
</dbReference>
<evidence type="ECO:0000259" key="15">
    <source>
        <dbReference type="Pfam" id="PF06280"/>
    </source>
</evidence>
<evidence type="ECO:0000256" key="1">
    <source>
        <dbReference type="ARBA" id="ARBA00011073"/>
    </source>
</evidence>
<feature type="region of interest" description="Disordered" evidence="11">
    <location>
        <begin position="1155"/>
        <end position="1183"/>
    </location>
</feature>
<dbReference type="RefSeq" id="WP_135782771.1">
    <property type="nucleotide sequence ID" value="NZ_MRXY01000003.1"/>
</dbReference>
<dbReference type="GO" id="GO:0016020">
    <property type="term" value="C:membrane"/>
    <property type="evidence" value="ECO:0007669"/>
    <property type="project" value="InterPro"/>
</dbReference>
<feature type="compositionally biased region" description="Basic and acidic residues" evidence="11">
    <location>
        <begin position="108"/>
        <end position="142"/>
    </location>
</feature>
<keyword evidence="4" id="KW-0732">Signal</keyword>
<evidence type="ECO:0000256" key="7">
    <source>
        <dbReference type="ARBA" id="ARBA00022825"/>
    </source>
</evidence>
<protein>
    <submittedName>
        <fullName evidence="16">YSIRK-type signal peptide-containing protein</fullName>
    </submittedName>
</protein>
<evidence type="ECO:0000256" key="9">
    <source>
        <dbReference type="PROSITE-ProRule" id="PRU01240"/>
    </source>
</evidence>
<dbReference type="PROSITE" id="PS00136">
    <property type="entry name" value="SUBTILASE_ASP"/>
    <property type="match status" value="1"/>
</dbReference>
<dbReference type="GO" id="GO:0006508">
    <property type="term" value="P:proteolysis"/>
    <property type="evidence" value="ECO:0007669"/>
    <property type="project" value="UniProtKB-KW"/>
</dbReference>
<dbReference type="Pfam" id="PF04650">
    <property type="entry name" value="YSIRK_signal"/>
    <property type="match status" value="1"/>
</dbReference>
<sequence length="1466" mass="162285">MGSDRQQRFSFRKYAVGLVSVVVGCLFYGPAVLAQEQGGTPQQDLPARVEQGTEGVAEAETGSQDSNLIVSVIDQKHQLPEAPDSKSSLTESENADKKVGDVPSTYDKSSEEKSIPEAVATKDEGLEGKKGDQEVSEPEKEGTSSVIDSAKEEARVQALVRLESKHSETPVGAEKIKERLNENLPVKSAVLKELEEKGIQYKKLADFDLLFNGFVLETSYKDALKIRKVARVENVDITPLSATAENQDLPKKQTTLVPTKVSDENELINLQPLWDKGIKGQGSVVAVLDTGLDYDHNFFSLTDKSKAKYKNKEQMEAAMKKAGITYGKWYNDKVIYAYNYSDMNDEIKEDDPRSHGTHVAGSAVGNATKPVPTGELLKGVAPEAQLIFMRVFSDKKGMTEQGFVVAKAVEDAVKLGADTINMSFGGVNGAEADTHPLTRKAFEFARKSGVVINAAAGNYAVSGYWQAKPKADAPDTGTMDEPAVEKGVLAIGAFNNSITHETKIRLEVPALKDKKEFQNGLVDLPVYRLIFPVEGPQSYVYVPKGGEDAYRTPTVKGKIALVESGGDVSDEDKIDALRQAGAKGILVYQTEDQGDTVQKLPMGYWGSFYPVSVLGHSFGKELAKHAGEYQLTFHQEVKKVPYSEANKMLYFTGWGLTAEGMLKPDVTLPGGNVYSAIPDGSYDLDAGTSMATPHAAGATALIKKALEERFPHYSPEQIHTLLRQLVMSTAKPHKDTESNTYASVRQQGSGLMDASGAAFGDLFVTGKGTDSSLTLGNVKDSFTFEVTVYNLSQEAKELTYHTVVNTDQVEKGRITLQMRQLLDQMGDKKIVVPASGSVTIPIKINTSSFTKELSEQMKNGYFLEGFVFFKDAKTQKDLVSIPYIGFKGQYQDLPGIEKPVYEFTGSEKPFYYYKNEKDDNPVKDPGNHFTALVSTIRKDGEDKQVVLGETEDRYDGKALAFSPNKDGNLDSVNLNAVVLRNVDNIHLAVYKAEDLKREHPIFEKGNESQKKSDYGWRINERSKLLSASHWAGTDQKGQVVPDGEYQYVLTYRPSTPGAKPQEIILQVKVDNQVPQLASTKDLYDPTSRVFKPGAIIEEGSGLAGKSLTYQKDGETVELSPNQDGNYRIPEGVDLTTVRFSIWDKVHNTNILTLEGKPAPVSTEKENTKPKEETGSETNKPATDGRLEVRIVDEEGNAVSQYAEMMRYQVFDSNGNRIDKEFNTYYESELPRLPFGTYTVKITGQDENYSWVSPTVITVELSKDHPEGVVNFVYRYRDKNRFDVVFDKELPSGTRVFAIHKETGEQHELEQTIYEPKTFEKILLNGDYRILIDLPEGYRALENNFYYSVGEKMNRYLTSFVEVKEDPTPSPSPVPSPFSPDQQPHPSETVTELDQRHQPIPKKADLRPMYVRPNEKDEKDTHVTPRPNQKETLPNTGQTGDALGLVGLLLSLCGVGFIRQRGKEGQD</sequence>
<dbReference type="Gene3D" id="2.60.40.1710">
    <property type="entry name" value="Subtilisin-like superfamily"/>
    <property type="match status" value="1"/>
</dbReference>
<dbReference type="InterPro" id="IPR003137">
    <property type="entry name" value="PA_domain"/>
</dbReference>
<dbReference type="Pfam" id="PF06280">
    <property type="entry name" value="fn3_5"/>
    <property type="match status" value="1"/>
</dbReference>
<dbReference type="NCBIfam" id="TIGR01167">
    <property type="entry name" value="LPXTG_anchor"/>
    <property type="match status" value="1"/>
</dbReference>
<name>A0A4Z1E108_9STRE</name>
<dbReference type="InterPro" id="IPR015500">
    <property type="entry name" value="Peptidase_S8_subtilisin-rel"/>
</dbReference>
<dbReference type="InterPro" id="IPR034216">
    <property type="entry name" value="C5a_Peptidase"/>
</dbReference>
<dbReference type="InterPro" id="IPR000209">
    <property type="entry name" value="Peptidase_S8/S53_dom"/>
</dbReference>
<evidence type="ECO:0000256" key="2">
    <source>
        <dbReference type="ARBA" id="ARBA00022525"/>
    </source>
</evidence>
<evidence type="ECO:0000259" key="13">
    <source>
        <dbReference type="Pfam" id="PF02225"/>
    </source>
</evidence>
<reference evidence="16 17" key="1">
    <citation type="submission" date="2019-04" db="EMBL/GenBank/DDBJ databases">
        <title>Genome sequencing of Streptococcus rubneri DSM 26920(T).</title>
        <authorList>
            <person name="Kook J.-K."/>
            <person name="Park S.-N."/>
            <person name="Lim Y.K."/>
        </authorList>
    </citation>
    <scope>NUCLEOTIDE SEQUENCE [LARGE SCALE GENOMIC DNA]</scope>
    <source>
        <strain evidence="16 17">DSM 26920</strain>
    </source>
</reference>